<feature type="compositionally biased region" description="Polar residues" evidence="6">
    <location>
        <begin position="319"/>
        <end position="333"/>
    </location>
</feature>
<accession>S7ZLU4</accession>
<keyword evidence="4 7" id="KW-0472">Membrane</keyword>
<evidence type="ECO:0000256" key="1">
    <source>
        <dbReference type="ARBA" id="ARBA00004141"/>
    </source>
</evidence>
<reference evidence="9 10" key="1">
    <citation type="journal article" date="2013" name="PLoS ONE">
        <title>Genomic and secretomic analyses reveal unique features of the lignocellulolytic enzyme system of Penicillium decumbens.</title>
        <authorList>
            <person name="Liu G."/>
            <person name="Zhang L."/>
            <person name="Wei X."/>
            <person name="Zou G."/>
            <person name="Qin Y."/>
            <person name="Ma L."/>
            <person name="Li J."/>
            <person name="Zheng H."/>
            <person name="Wang S."/>
            <person name="Wang C."/>
            <person name="Xun L."/>
            <person name="Zhao G.-P."/>
            <person name="Zhou Z."/>
            <person name="Qu Y."/>
        </authorList>
    </citation>
    <scope>NUCLEOTIDE SEQUENCE [LARGE SCALE GENOMIC DNA]</scope>
    <source>
        <strain evidence="10">114-2 / CGMCC 5302</strain>
    </source>
</reference>
<dbReference type="GO" id="GO:0016020">
    <property type="term" value="C:membrane"/>
    <property type="evidence" value="ECO:0007669"/>
    <property type="project" value="UniProtKB-SubCell"/>
</dbReference>
<comment type="similarity">
    <text evidence="5">Belongs to the SAT4 family.</text>
</comment>
<dbReference type="OrthoDB" id="3897607at2759"/>
<evidence type="ECO:0000256" key="7">
    <source>
        <dbReference type="SAM" id="Phobius"/>
    </source>
</evidence>
<evidence type="ECO:0000256" key="5">
    <source>
        <dbReference type="ARBA" id="ARBA00038359"/>
    </source>
</evidence>
<evidence type="ECO:0000313" key="10">
    <source>
        <dbReference type="Proteomes" id="UP000019376"/>
    </source>
</evidence>
<dbReference type="PANTHER" id="PTHR33048">
    <property type="entry name" value="PTH11-LIKE INTEGRAL MEMBRANE PROTEIN (AFU_ORTHOLOGUE AFUA_5G11245)"/>
    <property type="match status" value="1"/>
</dbReference>
<dbReference type="EMBL" id="KB644413">
    <property type="protein sequence ID" value="EPS31625.1"/>
    <property type="molecule type" value="Genomic_DNA"/>
</dbReference>
<dbReference type="PhylomeDB" id="S7ZLU4"/>
<organism evidence="9 10">
    <name type="scientific">Penicillium oxalicum (strain 114-2 / CGMCC 5302)</name>
    <name type="common">Penicillium decumbens</name>
    <dbReference type="NCBI Taxonomy" id="933388"/>
    <lineage>
        <taxon>Eukaryota</taxon>
        <taxon>Fungi</taxon>
        <taxon>Dikarya</taxon>
        <taxon>Ascomycota</taxon>
        <taxon>Pezizomycotina</taxon>
        <taxon>Eurotiomycetes</taxon>
        <taxon>Eurotiomycetidae</taxon>
        <taxon>Eurotiales</taxon>
        <taxon>Aspergillaceae</taxon>
        <taxon>Penicillium</taxon>
    </lineage>
</organism>
<evidence type="ECO:0000256" key="3">
    <source>
        <dbReference type="ARBA" id="ARBA00022989"/>
    </source>
</evidence>
<feature type="transmembrane region" description="Helical" evidence="7">
    <location>
        <begin position="59"/>
        <end position="80"/>
    </location>
</feature>
<dbReference type="InterPro" id="IPR052337">
    <property type="entry name" value="SAT4-like"/>
</dbReference>
<keyword evidence="10" id="KW-1185">Reference proteome</keyword>
<keyword evidence="3 7" id="KW-1133">Transmembrane helix</keyword>
<feature type="compositionally biased region" description="Polar residues" evidence="6">
    <location>
        <begin position="342"/>
        <end position="358"/>
    </location>
</feature>
<name>S7ZLU4_PENO1</name>
<feature type="domain" description="Rhodopsin" evidence="8">
    <location>
        <begin position="43"/>
        <end position="286"/>
    </location>
</feature>
<proteinExistence type="inferred from homology"/>
<dbReference type="AlphaFoldDB" id="S7ZLU4"/>
<dbReference type="PANTHER" id="PTHR33048:SF140">
    <property type="entry name" value="ATPASE, PUTATIVE (EUROFUNG)-RELATED"/>
    <property type="match status" value="1"/>
</dbReference>
<feature type="transmembrane region" description="Helical" evidence="7">
    <location>
        <begin position="100"/>
        <end position="126"/>
    </location>
</feature>
<sequence length="389" mass="42632">MADDKLNAFAAAIEDAVQDDSRSNAILIVTSVFLGISLSSVLLRVFVRTRIVRAFGWDDGIMLCAMGLNLAFAVCGIIGTKYGMGRKLLYFAQYPDHLRHALLCWWLGQIFYVITCVVAKISIIITLLRITVDRIHAWILYTAMALAVAVGATFLFFTIFQCNPVPYYWHQGSTSAHGTCINKNTLIAIAYLYSVGAAITDLTIGLLPVALIWNLRMNARTKVAIAGILGIGCIASAAVIVRIPFVHHYKDREVLYNTFQISIWSNVEAGLGITAGCLTTLRPLFRFLRDGSSASRSRRTPGPGSFPLSSQVPHGAKPSRSNFNHPESPQLWSVSGHDEYSGVTTTIMGSHHANPTSSSEEDLNPVIDQNLGNGWKVERSVRVSVRDDS</sequence>
<comment type="subcellular location">
    <subcellularLocation>
        <location evidence="1">Membrane</location>
        <topology evidence="1">Multi-pass membrane protein</topology>
    </subcellularLocation>
</comment>
<dbReference type="Proteomes" id="UP000019376">
    <property type="component" value="Unassembled WGS sequence"/>
</dbReference>
<dbReference type="eggNOG" id="ENOG502SI68">
    <property type="taxonomic scope" value="Eukaryota"/>
</dbReference>
<feature type="region of interest" description="Disordered" evidence="6">
    <location>
        <begin position="293"/>
        <end position="371"/>
    </location>
</feature>
<evidence type="ECO:0000256" key="6">
    <source>
        <dbReference type="SAM" id="MobiDB-lite"/>
    </source>
</evidence>
<evidence type="ECO:0000313" key="9">
    <source>
        <dbReference type="EMBL" id="EPS31625.1"/>
    </source>
</evidence>
<evidence type="ECO:0000259" key="8">
    <source>
        <dbReference type="Pfam" id="PF20684"/>
    </source>
</evidence>
<evidence type="ECO:0000256" key="4">
    <source>
        <dbReference type="ARBA" id="ARBA00023136"/>
    </source>
</evidence>
<gene>
    <name evidence="9" type="ORF">PDE_06580</name>
</gene>
<keyword evidence="2 7" id="KW-0812">Transmembrane</keyword>
<feature type="transmembrane region" description="Helical" evidence="7">
    <location>
        <begin position="223"/>
        <end position="243"/>
    </location>
</feature>
<protein>
    <recommendedName>
        <fullName evidence="8">Rhodopsin domain-containing protein</fullName>
    </recommendedName>
</protein>
<feature type="transmembrane region" description="Helical" evidence="7">
    <location>
        <begin position="25"/>
        <end position="47"/>
    </location>
</feature>
<dbReference type="InterPro" id="IPR049326">
    <property type="entry name" value="Rhodopsin_dom_fungi"/>
</dbReference>
<evidence type="ECO:0000256" key="2">
    <source>
        <dbReference type="ARBA" id="ARBA00022692"/>
    </source>
</evidence>
<dbReference type="HOGENOM" id="CLU_028200_3_4_1"/>
<feature type="transmembrane region" description="Helical" evidence="7">
    <location>
        <begin position="138"/>
        <end position="160"/>
    </location>
</feature>
<dbReference type="Pfam" id="PF20684">
    <property type="entry name" value="Fung_rhodopsin"/>
    <property type="match status" value="1"/>
</dbReference>
<feature type="transmembrane region" description="Helical" evidence="7">
    <location>
        <begin position="191"/>
        <end position="211"/>
    </location>
</feature>